<comment type="caution">
    <text evidence="5">The sequence shown here is derived from an EMBL/GenBank/DDBJ whole genome shotgun (WGS) entry which is preliminary data.</text>
</comment>
<comment type="similarity">
    <text evidence="4">Belongs to the class I-like SAM-binding methyltransferase superfamily. Cation-dependent O-methyltransferase family.</text>
</comment>
<keyword evidence="3" id="KW-0949">S-adenosyl-L-methionine</keyword>
<dbReference type="OrthoDB" id="10251242at2759"/>
<evidence type="ECO:0000313" key="6">
    <source>
        <dbReference type="Proteomes" id="UP001151582"/>
    </source>
</evidence>
<dbReference type="InterPro" id="IPR002935">
    <property type="entry name" value="SAM_O-MeTrfase"/>
</dbReference>
<dbReference type="AlphaFoldDB" id="A0A9W8B475"/>
<dbReference type="GO" id="GO:0032259">
    <property type="term" value="P:methylation"/>
    <property type="evidence" value="ECO:0007669"/>
    <property type="project" value="UniProtKB-KW"/>
</dbReference>
<proteinExistence type="inferred from homology"/>
<evidence type="ECO:0000256" key="1">
    <source>
        <dbReference type="ARBA" id="ARBA00022603"/>
    </source>
</evidence>
<dbReference type="SUPFAM" id="SSF53335">
    <property type="entry name" value="S-adenosyl-L-methionine-dependent methyltransferases"/>
    <property type="match status" value="1"/>
</dbReference>
<evidence type="ECO:0008006" key="7">
    <source>
        <dbReference type="Google" id="ProtNLM"/>
    </source>
</evidence>
<protein>
    <recommendedName>
        <fullName evidence="7">S-adenosyl-L-methionine-dependent methyltransferase</fullName>
    </recommendedName>
</protein>
<evidence type="ECO:0000313" key="5">
    <source>
        <dbReference type="EMBL" id="KAJ1980543.1"/>
    </source>
</evidence>
<dbReference type="PANTHER" id="PTHR10509:SF14">
    <property type="entry name" value="CAFFEOYL-COA O-METHYLTRANSFERASE 3-RELATED"/>
    <property type="match status" value="1"/>
</dbReference>
<gene>
    <name evidence="5" type="ORF">H4R34_002414</name>
</gene>
<dbReference type="GO" id="GO:0008757">
    <property type="term" value="F:S-adenosylmethionine-dependent methyltransferase activity"/>
    <property type="evidence" value="ECO:0007669"/>
    <property type="project" value="TreeGrafter"/>
</dbReference>
<keyword evidence="6" id="KW-1185">Reference proteome</keyword>
<evidence type="ECO:0000256" key="3">
    <source>
        <dbReference type="ARBA" id="ARBA00022691"/>
    </source>
</evidence>
<dbReference type="GO" id="GO:0008171">
    <property type="term" value="F:O-methyltransferase activity"/>
    <property type="evidence" value="ECO:0007669"/>
    <property type="project" value="InterPro"/>
</dbReference>
<dbReference type="PANTHER" id="PTHR10509">
    <property type="entry name" value="O-METHYLTRANSFERASE-RELATED"/>
    <property type="match status" value="1"/>
</dbReference>
<reference evidence="5" key="1">
    <citation type="submission" date="2022-07" db="EMBL/GenBank/DDBJ databases">
        <title>Phylogenomic reconstructions and comparative analyses of Kickxellomycotina fungi.</title>
        <authorList>
            <person name="Reynolds N.K."/>
            <person name="Stajich J.E."/>
            <person name="Barry K."/>
            <person name="Grigoriev I.V."/>
            <person name="Crous P."/>
            <person name="Smith M.E."/>
        </authorList>
    </citation>
    <scope>NUCLEOTIDE SEQUENCE</scope>
    <source>
        <strain evidence="5">RSA 567</strain>
    </source>
</reference>
<dbReference type="InterPro" id="IPR050362">
    <property type="entry name" value="Cation-dep_OMT"/>
</dbReference>
<keyword evidence="2" id="KW-0808">Transferase</keyword>
<evidence type="ECO:0000256" key="4">
    <source>
        <dbReference type="ARBA" id="ARBA00023453"/>
    </source>
</evidence>
<dbReference type="InterPro" id="IPR029063">
    <property type="entry name" value="SAM-dependent_MTases_sf"/>
</dbReference>
<accession>A0A9W8B475</accession>
<name>A0A9W8B475_9FUNG</name>
<dbReference type="Pfam" id="PF01596">
    <property type="entry name" value="Methyltransf_3"/>
    <property type="match status" value="2"/>
</dbReference>
<dbReference type="EMBL" id="JANBQB010000163">
    <property type="protein sequence ID" value="KAJ1980543.1"/>
    <property type="molecule type" value="Genomic_DNA"/>
</dbReference>
<sequence>MLALTVVHARAWLHAQSMAQQMRLVDAKSLQGPDKVASAINQRLQLTEAYCWDHSSPRPRAPGIALDSPAANDGTPFSNSIDPSLDHIEQLRQACQHRCPEIRGVMIPRLHGLMLYWLVTLLKPRRVLEVESFVGYSLMWLTEAIHHTLRQSQQVQPNQPCQLPAEPPVVGCELVPEYVALIRHHLQTHQLDKLARIVQGRALDTLKHKLNTAQPFDLVFIDTNKAQYIDYYDTALDQGLLAPGGLIIVDNTLMHSRVHSQYPPVQQVLAEINRDGPNSSDYVEPTYCLTEDQAQQAAQQVYQFNQHVANDSRTEQLLMPIFDGFTLIRRKLTRA</sequence>
<dbReference type="Proteomes" id="UP001151582">
    <property type="component" value="Unassembled WGS sequence"/>
</dbReference>
<keyword evidence="1" id="KW-0489">Methyltransferase</keyword>
<organism evidence="5 6">
    <name type="scientific">Dimargaris verticillata</name>
    <dbReference type="NCBI Taxonomy" id="2761393"/>
    <lineage>
        <taxon>Eukaryota</taxon>
        <taxon>Fungi</taxon>
        <taxon>Fungi incertae sedis</taxon>
        <taxon>Zoopagomycota</taxon>
        <taxon>Kickxellomycotina</taxon>
        <taxon>Dimargaritomycetes</taxon>
        <taxon>Dimargaritales</taxon>
        <taxon>Dimargaritaceae</taxon>
        <taxon>Dimargaris</taxon>
    </lineage>
</organism>
<dbReference type="PROSITE" id="PS51682">
    <property type="entry name" value="SAM_OMT_I"/>
    <property type="match status" value="1"/>
</dbReference>
<dbReference type="Gene3D" id="3.40.50.150">
    <property type="entry name" value="Vaccinia Virus protein VP39"/>
    <property type="match status" value="1"/>
</dbReference>
<evidence type="ECO:0000256" key="2">
    <source>
        <dbReference type="ARBA" id="ARBA00022679"/>
    </source>
</evidence>